<evidence type="ECO:0000313" key="6">
    <source>
        <dbReference type="EMBL" id="SLM23308.1"/>
    </source>
</evidence>
<dbReference type="Gene3D" id="3.40.190.290">
    <property type="match status" value="1"/>
</dbReference>
<dbReference type="GO" id="GO:0043565">
    <property type="term" value="F:sequence-specific DNA binding"/>
    <property type="evidence" value="ECO:0007669"/>
    <property type="project" value="TreeGrafter"/>
</dbReference>
<dbReference type="CDD" id="cd08474">
    <property type="entry name" value="PBP2_CrgA_like_5"/>
    <property type="match status" value="1"/>
</dbReference>
<keyword evidence="4" id="KW-0804">Transcription</keyword>
<dbReference type="InterPro" id="IPR036390">
    <property type="entry name" value="WH_DNA-bd_sf"/>
</dbReference>
<dbReference type="Pfam" id="PF03466">
    <property type="entry name" value="LysR_substrate"/>
    <property type="match status" value="1"/>
</dbReference>
<evidence type="ECO:0000256" key="3">
    <source>
        <dbReference type="ARBA" id="ARBA00023125"/>
    </source>
</evidence>
<evidence type="ECO:0000256" key="4">
    <source>
        <dbReference type="ARBA" id="ARBA00023163"/>
    </source>
</evidence>
<dbReference type="RefSeq" id="WP_080148753.1">
    <property type="nucleotide sequence ID" value="NZ_FWEU01000001.1"/>
</dbReference>
<dbReference type="FunFam" id="3.40.190.290:FF:000012">
    <property type="entry name" value="Transcriptional regulator, LysR family"/>
    <property type="match status" value="1"/>
</dbReference>
<dbReference type="FunFam" id="1.10.10.10:FF:000001">
    <property type="entry name" value="LysR family transcriptional regulator"/>
    <property type="match status" value="1"/>
</dbReference>
<evidence type="ECO:0000259" key="5">
    <source>
        <dbReference type="PROSITE" id="PS50931"/>
    </source>
</evidence>
<keyword evidence="2" id="KW-0805">Transcription regulation</keyword>
<comment type="similarity">
    <text evidence="1">Belongs to the LysR transcriptional regulatory family.</text>
</comment>
<dbReference type="SUPFAM" id="SSF53850">
    <property type="entry name" value="Periplasmic binding protein-like II"/>
    <property type="match status" value="1"/>
</dbReference>
<sequence>MNGVKTNDLQAFLVVAQEQSFTRAAVRLGITPSALSHSMRLLEERLGIRLLARTTRNVSLTEAGERLMRSIAPHFEAIVASVEALGDLRDRPAGTLRISCTDDSMETIVRPRLAGFLAEYPDIALEFYVDYGFTNVVEQRFDAGIRLGEALSKDMIAVRVGPDWRLVVVGSPDYFERHAKPRKPADITQHRCVHIRHRPNGAIYAWEFEEKGKEFTVRGDGPLVFNSMIHVINAALDGLGLAYAPEPMVADHIAEGLLVAVLDKWCLPFPGYHLYYPNRRQPSPAFSALVAWLRRDA</sequence>
<dbReference type="PANTHER" id="PTHR30537">
    <property type="entry name" value="HTH-TYPE TRANSCRIPTIONAL REGULATOR"/>
    <property type="match status" value="1"/>
</dbReference>
<dbReference type="InterPro" id="IPR005119">
    <property type="entry name" value="LysR_subst-bd"/>
</dbReference>
<dbReference type="GO" id="GO:0006351">
    <property type="term" value="P:DNA-templated transcription"/>
    <property type="evidence" value="ECO:0007669"/>
    <property type="project" value="TreeGrafter"/>
</dbReference>
<keyword evidence="3 6" id="KW-0238">DNA-binding</keyword>
<dbReference type="SUPFAM" id="SSF46785">
    <property type="entry name" value="Winged helix' DNA-binding domain"/>
    <property type="match status" value="1"/>
</dbReference>
<proteinExistence type="inferred from homology"/>
<name>A0A1W1GVL2_9GAMM</name>
<organism evidence="6 7">
    <name type="scientific">Stenotrophomonas indicatrix</name>
    <dbReference type="NCBI Taxonomy" id="2045451"/>
    <lineage>
        <taxon>Bacteria</taxon>
        <taxon>Pseudomonadati</taxon>
        <taxon>Pseudomonadota</taxon>
        <taxon>Gammaproteobacteria</taxon>
        <taxon>Lysobacterales</taxon>
        <taxon>Lysobacteraceae</taxon>
        <taxon>Stenotrophomonas</taxon>
    </lineage>
</organism>
<dbReference type="Proteomes" id="UP000191133">
    <property type="component" value="Unassembled WGS sequence"/>
</dbReference>
<evidence type="ECO:0000313" key="7">
    <source>
        <dbReference type="Proteomes" id="UP000191133"/>
    </source>
</evidence>
<dbReference type="AlphaFoldDB" id="A0A1W1GVL2"/>
<dbReference type="GO" id="GO:0003700">
    <property type="term" value="F:DNA-binding transcription factor activity"/>
    <property type="evidence" value="ECO:0007669"/>
    <property type="project" value="InterPro"/>
</dbReference>
<reference evidence="7" key="1">
    <citation type="submission" date="2016-10" db="EMBL/GenBank/DDBJ databases">
        <authorList>
            <person name="Varghese N."/>
        </authorList>
    </citation>
    <scope>NUCLEOTIDE SEQUENCE [LARGE SCALE GENOMIC DNA]</scope>
    <source>
        <strain evidence="7">92MFCol6.1</strain>
    </source>
</reference>
<dbReference type="PROSITE" id="PS50931">
    <property type="entry name" value="HTH_LYSR"/>
    <property type="match status" value="1"/>
</dbReference>
<dbReference type="Gene3D" id="1.10.10.10">
    <property type="entry name" value="Winged helix-like DNA-binding domain superfamily/Winged helix DNA-binding domain"/>
    <property type="match status" value="1"/>
</dbReference>
<dbReference type="InterPro" id="IPR000847">
    <property type="entry name" value="LysR_HTH_N"/>
</dbReference>
<feature type="domain" description="HTH lysR-type" evidence="5">
    <location>
        <begin position="4"/>
        <end position="61"/>
    </location>
</feature>
<dbReference type="InterPro" id="IPR058163">
    <property type="entry name" value="LysR-type_TF_proteobact-type"/>
</dbReference>
<protein>
    <submittedName>
        <fullName evidence="6">DNA-binding transcriptional regulator, LysR family</fullName>
    </submittedName>
</protein>
<dbReference type="InterPro" id="IPR036388">
    <property type="entry name" value="WH-like_DNA-bd_sf"/>
</dbReference>
<evidence type="ECO:0000256" key="2">
    <source>
        <dbReference type="ARBA" id="ARBA00023015"/>
    </source>
</evidence>
<dbReference type="PANTHER" id="PTHR30537:SF1">
    <property type="entry name" value="HTH-TYPE TRANSCRIPTIONAL REGULATOR PGRR"/>
    <property type="match status" value="1"/>
</dbReference>
<accession>A0A1W1GVL2</accession>
<evidence type="ECO:0000256" key="1">
    <source>
        <dbReference type="ARBA" id="ARBA00009437"/>
    </source>
</evidence>
<dbReference type="Pfam" id="PF00126">
    <property type="entry name" value="HTH_1"/>
    <property type="match status" value="1"/>
</dbReference>
<dbReference type="PRINTS" id="PR00039">
    <property type="entry name" value="HTHLYSR"/>
</dbReference>
<gene>
    <name evidence="6" type="ORF">SAMN04488690_0996</name>
</gene>
<dbReference type="EMBL" id="FWEU01000001">
    <property type="protein sequence ID" value="SLM23308.1"/>
    <property type="molecule type" value="Genomic_DNA"/>
</dbReference>